<evidence type="ECO:0000256" key="1">
    <source>
        <dbReference type="SAM" id="Phobius"/>
    </source>
</evidence>
<dbReference type="InterPro" id="IPR022048">
    <property type="entry name" value="Envelope_fusion-like"/>
</dbReference>
<proteinExistence type="predicted"/>
<sequence>MVHIWVIPGLTLPTPPPPERKANNPVVITPINNVTGTIIEATDRISIKSAQWTLVTFFDLSQLARQCREPDVRMQDLEASLPEIKVRSHAADRYLPHAVSELVVVASHIRRVQDAVLNVLIGAHEGNLSPALVSVEQVNQVITKIQTHLPPGRRLPITSETARDLYRLATTRVQETEDLLMFHTSVPLVEEDEFTVYRMESIPQITREGLVITKTETKYLAVDDHRKHHFAINQEHLSQCISGTNGNKVCEFKQTLLGPDAHQLPCTMAALSRHRARECKPEPIKGTSYWVQLTEQNAWIFGTTKPITMTYVCSDEKDQIIIDGVGKLTIRQDCVIQSPTITLLGRAQFNSSGTIRMSGSYVHEGPSHEKIRTTEGQLEATLDQLDQLHAEVQGLKTWTKQAQEEVDNEADWNLVHQYSGVIMSGVAILIAAWAGYTR</sequence>
<dbReference type="OrthoDB" id="8061707at2759"/>
<keyword evidence="1" id="KW-0472">Membrane</keyword>
<evidence type="ECO:0000313" key="3">
    <source>
        <dbReference type="Proteomes" id="UP000007801"/>
    </source>
</evidence>
<evidence type="ECO:0008006" key="4">
    <source>
        <dbReference type="Google" id="ProtNLM"/>
    </source>
</evidence>
<name>A0A0P9AXQ3_DROAN</name>
<keyword evidence="1" id="KW-0812">Transmembrane</keyword>
<reference evidence="2 3" key="1">
    <citation type="journal article" date="2007" name="Nature">
        <title>Evolution of genes and genomes on the Drosophila phylogeny.</title>
        <authorList>
            <consortium name="Drosophila 12 Genomes Consortium"/>
            <person name="Clark A.G."/>
            <person name="Eisen M.B."/>
            <person name="Smith D.R."/>
            <person name="Bergman C.M."/>
            <person name="Oliver B."/>
            <person name="Markow T.A."/>
            <person name="Kaufman T.C."/>
            <person name="Kellis M."/>
            <person name="Gelbart W."/>
            <person name="Iyer V.N."/>
            <person name="Pollard D.A."/>
            <person name="Sackton T.B."/>
            <person name="Larracuente A.M."/>
            <person name="Singh N.D."/>
            <person name="Abad J.P."/>
            <person name="Abt D.N."/>
            <person name="Adryan B."/>
            <person name="Aguade M."/>
            <person name="Akashi H."/>
            <person name="Anderson W.W."/>
            <person name="Aquadro C.F."/>
            <person name="Ardell D.H."/>
            <person name="Arguello R."/>
            <person name="Artieri C.G."/>
            <person name="Barbash D.A."/>
            <person name="Barker D."/>
            <person name="Barsanti P."/>
            <person name="Batterham P."/>
            <person name="Batzoglou S."/>
            <person name="Begun D."/>
            <person name="Bhutkar A."/>
            <person name="Blanco E."/>
            <person name="Bosak S.A."/>
            <person name="Bradley R.K."/>
            <person name="Brand A.D."/>
            <person name="Brent M.R."/>
            <person name="Brooks A.N."/>
            <person name="Brown R.H."/>
            <person name="Butlin R.K."/>
            <person name="Caggese C."/>
            <person name="Calvi B.R."/>
            <person name="Bernardo de Carvalho A."/>
            <person name="Caspi A."/>
            <person name="Castrezana S."/>
            <person name="Celniker S.E."/>
            <person name="Chang J.L."/>
            <person name="Chapple C."/>
            <person name="Chatterji S."/>
            <person name="Chinwalla A."/>
            <person name="Civetta A."/>
            <person name="Clifton S.W."/>
            <person name="Comeron J.M."/>
            <person name="Costello J.C."/>
            <person name="Coyne J.A."/>
            <person name="Daub J."/>
            <person name="David R.G."/>
            <person name="Delcher A.L."/>
            <person name="Delehaunty K."/>
            <person name="Do C.B."/>
            <person name="Ebling H."/>
            <person name="Edwards K."/>
            <person name="Eickbush T."/>
            <person name="Evans J.D."/>
            <person name="Filipski A."/>
            <person name="Findeiss S."/>
            <person name="Freyhult E."/>
            <person name="Fulton L."/>
            <person name="Fulton R."/>
            <person name="Garcia A.C."/>
            <person name="Gardiner A."/>
            <person name="Garfield D.A."/>
            <person name="Garvin B.E."/>
            <person name="Gibson G."/>
            <person name="Gilbert D."/>
            <person name="Gnerre S."/>
            <person name="Godfrey J."/>
            <person name="Good R."/>
            <person name="Gotea V."/>
            <person name="Gravely B."/>
            <person name="Greenberg A.J."/>
            <person name="Griffiths-Jones S."/>
            <person name="Gross S."/>
            <person name="Guigo R."/>
            <person name="Gustafson E.A."/>
            <person name="Haerty W."/>
            <person name="Hahn M.W."/>
            <person name="Halligan D.L."/>
            <person name="Halpern A.L."/>
            <person name="Halter G.M."/>
            <person name="Han M.V."/>
            <person name="Heger A."/>
            <person name="Hillier L."/>
            <person name="Hinrichs A.S."/>
            <person name="Holmes I."/>
            <person name="Hoskins R.A."/>
            <person name="Hubisz M.J."/>
            <person name="Hultmark D."/>
            <person name="Huntley M.A."/>
            <person name="Jaffe D.B."/>
            <person name="Jagadeeshan S."/>
            <person name="Jeck W.R."/>
            <person name="Johnson J."/>
            <person name="Jones C.D."/>
            <person name="Jordan W.C."/>
            <person name="Karpen G.H."/>
            <person name="Kataoka E."/>
            <person name="Keightley P.D."/>
            <person name="Kheradpour P."/>
            <person name="Kirkness E.F."/>
            <person name="Koerich L.B."/>
            <person name="Kristiansen K."/>
            <person name="Kudrna D."/>
            <person name="Kulathinal R.J."/>
            <person name="Kumar S."/>
            <person name="Kwok R."/>
            <person name="Lander E."/>
            <person name="Langley C.H."/>
            <person name="Lapoint R."/>
            <person name="Lazzaro B.P."/>
            <person name="Lee S.J."/>
            <person name="Levesque L."/>
            <person name="Li R."/>
            <person name="Lin C.F."/>
            <person name="Lin M.F."/>
            <person name="Lindblad-Toh K."/>
            <person name="Llopart A."/>
            <person name="Long M."/>
            <person name="Low L."/>
            <person name="Lozovsky E."/>
            <person name="Lu J."/>
            <person name="Luo M."/>
            <person name="Machado C.A."/>
            <person name="Makalowski W."/>
            <person name="Marzo M."/>
            <person name="Matsuda M."/>
            <person name="Matzkin L."/>
            <person name="McAllister B."/>
            <person name="McBride C.S."/>
            <person name="McKernan B."/>
            <person name="McKernan K."/>
            <person name="Mendez-Lago M."/>
            <person name="Minx P."/>
            <person name="Mollenhauer M.U."/>
            <person name="Montooth K."/>
            <person name="Mount S.M."/>
            <person name="Mu X."/>
            <person name="Myers E."/>
            <person name="Negre B."/>
            <person name="Newfeld S."/>
            <person name="Nielsen R."/>
            <person name="Noor M.A."/>
            <person name="O'Grady P."/>
            <person name="Pachter L."/>
            <person name="Papaceit M."/>
            <person name="Parisi M.J."/>
            <person name="Parisi M."/>
            <person name="Parts L."/>
            <person name="Pedersen J.S."/>
            <person name="Pesole G."/>
            <person name="Phillippy A.M."/>
            <person name="Ponting C.P."/>
            <person name="Pop M."/>
            <person name="Porcelli D."/>
            <person name="Powell J.R."/>
            <person name="Prohaska S."/>
            <person name="Pruitt K."/>
            <person name="Puig M."/>
            <person name="Quesneville H."/>
            <person name="Ram K.R."/>
            <person name="Rand D."/>
            <person name="Rasmussen M.D."/>
            <person name="Reed L.K."/>
            <person name="Reenan R."/>
            <person name="Reily A."/>
            <person name="Remington K.A."/>
            <person name="Rieger T.T."/>
            <person name="Ritchie M.G."/>
            <person name="Robin C."/>
            <person name="Rogers Y.H."/>
            <person name="Rohde C."/>
            <person name="Rozas J."/>
            <person name="Rubenfield M.J."/>
            <person name="Ruiz A."/>
            <person name="Russo S."/>
            <person name="Salzberg S.L."/>
            <person name="Sanchez-Gracia A."/>
            <person name="Saranga D.J."/>
            <person name="Sato H."/>
            <person name="Schaeffer S.W."/>
            <person name="Schatz M.C."/>
            <person name="Schlenke T."/>
            <person name="Schwartz R."/>
            <person name="Segarra C."/>
            <person name="Singh R.S."/>
            <person name="Sirot L."/>
            <person name="Sirota M."/>
            <person name="Sisneros N.B."/>
            <person name="Smith C.D."/>
            <person name="Smith T.F."/>
            <person name="Spieth J."/>
            <person name="Stage D.E."/>
            <person name="Stark A."/>
            <person name="Stephan W."/>
            <person name="Strausberg R.L."/>
            <person name="Strempel S."/>
            <person name="Sturgill D."/>
            <person name="Sutton G."/>
            <person name="Sutton G.G."/>
            <person name="Tao W."/>
            <person name="Teichmann S."/>
            <person name="Tobari Y.N."/>
            <person name="Tomimura Y."/>
            <person name="Tsolas J.M."/>
            <person name="Valente V.L."/>
            <person name="Venter E."/>
            <person name="Venter J.C."/>
            <person name="Vicario S."/>
            <person name="Vieira F.G."/>
            <person name="Vilella A.J."/>
            <person name="Villasante A."/>
            <person name="Walenz B."/>
            <person name="Wang J."/>
            <person name="Wasserman M."/>
            <person name="Watts T."/>
            <person name="Wilson D."/>
            <person name="Wilson R.K."/>
            <person name="Wing R.A."/>
            <person name="Wolfner M.F."/>
            <person name="Wong A."/>
            <person name="Wong G.K."/>
            <person name="Wu C.I."/>
            <person name="Wu G."/>
            <person name="Yamamoto D."/>
            <person name="Yang H.P."/>
            <person name="Yang S.P."/>
            <person name="Yorke J.A."/>
            <person name="Yoshida K."/>
            <person name="Zdobnov E."/>
            <person name="Zhang P."/>
            <person name="Zhang Y."/>
            <person name="Zimin A.V."/>
            <person name="Baldwin J."/>
            <person name="Abdouelleil A."/>
            <person name="Abdulkadir J."/>
            <person name="Abebe A."/>
            <person name="Abera B."/>
            <person name="Abreu J."/>
            <person name="Acer S.C."/>
            <person name="Aftuck L."/>
            <person name="Alexander A."/>
            <person name="An P."/>
            <person name="Anderson E."/>
            <person name="Anderson S."/>
            <person name="Arachi H."/>
            <person name="Azer M."/>
            <person name="Bachantsang P."/>
            <person name="Barry A."/>
            <person name="Bayul T."/>
            <person name="Berlin A."/>
            <person name="Bessette D."/>
            <person name="Bloom T."/>
            <person name="Blye J."/>
            <person name="Boguslavskiy L."/>
            <person name="Bonnet C."/>
            <person name="Boukhgalter B."/>
            <person name="Bourzgui I."/>
            <person name="Brown A."/>
            <person name="Cahill P."/>
            <person name="Channer S."/>
            <person name="Cheshatsang Y."/>
            <person name="Chuda L."/>
            <person name="Citroen M."/>
            <person name="Collymore A."/>
            <person name="Cooke P."/>
            <person name="Costello M."/>
            <person name="D'Aco K."/>
            <person name="Daza R."/>
            <person name="De Haan G."/>
            <person name="DeGray S."/>
            <person name="DeMaso C."/>
            <person name="Dhargay N."/>
            <person name="Dooley K."/>
            <person name="Dooley E."/>
            <person name="Doricent M."/>
            <person name="Dorje P."/>
            <person name="Dorjee K."/>
            <person name="Dupes A."/>
            <person name="Elong R."/>
            <person name="Falk J."/>
            <person name="Farina A."/>
            <person name="Faro S."/>
            <person name="Ferguson D."/>
            <person name="Fisher S."/>
            <person name="Foley C.D."/>
            <person name="Franke A."/>
            <person name="Friedrich D."/>
            <person name="Gadbois L."/>
            <person name="Gearin G."/>
            <person name="Gearin C.R."/>
            <person name="Giannoukos G."/>
            <person name="Goode T."/>
            <person name="Graham J."/>
            <person name="Grandbois E."/>
            <person name="Grewal S."/>
            <person name="Gyaltsen K."/>
            <person name="Hafez N."/>
            <person name="Hagos B."/>
            <person name="Hall J."/>
            <person name="Henson C."/>
            <person name="Hollinger A."/>
            <person name="Honan T."/>
            <person name="Huard M.D."/>
            <person name="Hughes L."/>
            <person name="Hurhula B."/>
            <person name="Husby M.E."/>
            <person name="Kamat A."/>
            <person name="Kanga B."/>
            <person name="Kashin S."/>
            <person name="Khazanovich D."/>
            <person name="Kisner P."/>
            <person name="Lance K."/>
            <person name="Lara M."/>
            <person name="Lee W."/>
            <person name="Lennon N."/>
            <person name="Letendre F."/>
            <person name="LeVine R."/>
            <person name="Lipovsky A."/>
            <person name="Liu X."/>
            <person name="Liu J."/>
            <person name="Liu S."/>
            <person name="Lokyitsang T."/>
            <person name="Lokyitsang Y."/>
            <person name="Lubonja R."/>
            <person name="Lui A."/>
            <person name="MacDonald P."/>
            <person name="Magnisalis V."/>
            <person name="Maru K."/>
            <person name="Matthews C."/>
            <person name="McCusker W."/>
            <person name="McDonough S."/>
            <person name="Mehta T."/>
            <person name="Meldrim J."/>
            <person name="Meneus L."/>
            <person name="Mihai O."/>
            <person name="Mihalev A."/>
            <person name="Mihova T."/>
            <person name="Mittelman R."/>
            <person name="Mlenga V."/>
            <person name="Montmayeur A."/>
            <person name="Mulrain L."/>
            <person name="Navidi A."/>
            <person name="Naylor J."/>
            <person name="Negash T."/>
            <person name="Nguyen T."/>
            <person name="Nguyen N."/>
            <person name="Nicol R."/>
            <person name="Norbu C."/>
            <person name="Norbu N."/>
            <person name="Novod N."/>
            <person name="O'Neill B."/>
            <person name="Osman S."/>
            <person name="Markiewicz E."/>
            <person name="Oyono O.L."/>
            <person name="Patti C."/>
            <person name="Phunkhang P."/>
            <person name="Pierre F."/>
            <person name="Priest M."/>
            <person name="Raghuraman S."/>
            <person name="Rege F."/>
            <person name="Reyes R."/>
            <person name="Rise C."/>
            <person name="Rogov P."/>
            <person name="Ross K."/>
            <person name="Ryan E."/>
            <person name="Settipalli S."/>
            <person name="Shea T."/>
            <person name="Sherpa N."/>
            <person name="Shi L."/>
            <person name="Shih D."/>
            <person name="Sparrow T."/>
            <person name="Spaulding J."/>
            <person name="Stalker J."/>
            <person name="Stange-Thomann N."/>
            <person name="Stavropoulos S."/>
            <person name="Stone C."/>
            <person name="Strader C."/>
            <person name="Tesfaye S."/>
            <person name="Thomson T."/>
            <person name="Thoulutsang Y."/>
            <person name="Thoulutsang D."/>
            <person name="Topham K."/>
            <person name="Topping I."/>
            <person name="Tsamla T."/>
            <person name="Vassiliev H."/>
            <person name="Vo A."/>
            <person name="Wangchuk T."/>
            <person name="Wangdi T."/>
            <person name="Weiand M."/>
            <person name="Wilkinson J."/>
            <person name="Wilson A."/>
            <person name="Yadav S."/>
            <person name="Young G."/>
            <person name="Yu Q."/>
            <person name="Zembek L."/>
            <person name="Zhong D."/>
            <person name="Zimmer A."/>
            <person name="Zwirko Z."/>
            <person name="Jaffe D.B."/>
            <person name="Alvarez P."/>
            <person name="Brockman W."/>
            <person name="Butler J."/>
            <person name="Chin C."/>
            <person name="Gnerre S."/>
            <person name="Grabherr M."/>
            <person name="Kleber M."/>
            <person name="Mauceli E."/>
            <person name="MacCallum I."/>
        </authorList>
    </citation>
    <scope>NUCLEOTIDE SEQUENCE [LARGE SCALE GENOMIC DNA]</scope>
    <source>
        <strain evidence="3">Tucson 14024-0371.13</strain>
    </source>
</reference>
<dbReference type="InParanoid" id="A0A0P9AXQ3"/>
<evidence type="ECO:0000313" key="2">
    <source>
        <dbReference type="EMBL" id="KPU81877.1"/>
    </source>
</evidence>
<dbReference type="Proteomes" id="UP000007801">
    <property type="component" value="Unassembled WGS sequence"/>
</dbReference>
<keyword evidence="3" id="KW-1185">Reference proteome</keyword>
<feature type="transmembrane region" description="Helical" evidence="1">
    <location>
        <begin position="418"/>
        <end position="436"/>
    </location>
</feature>
<keyword evidence="1" id="KW-1133">Transmembrane helix</keyword>
<accession>A0A0P9AXQ3</accession>
<dbReference type="Pfam" id="PF12259">
    <property type="entry name" value="Baculo_F"/>
    <property type="match status" value="1"/>
</dbReference>
<organism evidence="2 3">
    <name type="scientific">Drosophila ananassae</name>
    <name type="common">Fruit fly</name>
    <dbReference type="NCBI Taxonomy" id="7217"/>
    <lineage>
        <taxon>Eukaryota</taxon>
        <taxon>Metazoa</taxon>
        <taxon>Ecdysozoa</taxon>
        <taxon>Arthropoda</taxon>
        <taxon>Hexapoda</taxon>
        <taxon>Insecta</taxon>
        <taxon>Pterygota</taxon>
        <taxon>Neoptera</taxon>
        <taxon>Endopterygota</taxon>
        <taxon>Diptera</taxon>
        <taxon>Brachycera</taxon>
        <taxon>Muscomorpha</taxon>
        <taxon>Ephydroidea</taxon>
        <taxon>Drosophilidae</taxon>
        <taxon>Drosophila</taxon>
        <taxon>Sophophora</taxon>
    </lineage>
</organism>
<protein>
    <recommendedName>
        <fullName evidence="4">Envelope protein</fullName>
    </recommendedName>
</protein>
<dbReference type="EMBL" id="CH903007">
    <property type="protein sequence ID" value="KPU81877.1"/>
    <property type="molecule type" value="Genomic_DNA"/>
</dbReference>
<gene>
    <name evidence="2" type="primary">Dana\GF28044</name>
    <name evidence="2" type="ORF">GF28044</name>
</gene>
<dbReference type="AlphaFoldDB" id="A0A0P9AXQ3"/>